<accession>A0ACC6MS17</accession>
<proteinExistence type="predicted"/>
<evidence type="ECO:0000313" key="2">
    <source>
        <dbReference type="Proteomes" id="UP001304050"/>
    </source>
</evidence>
<name>A0ACC6MS17_9HYPH</name>
<keyword evidence="2" id="KW-1185">Reference proteome</keyword>
<reference evidence="1" key="1">
    <citation type="submission" date="2023-12" db="EMBL/GenBank/DDBJ databases">
        <title>Diversity of Rhizobium in root nodule of phaseolus vulgaris.</title>
        <authorList>
            <person name="Wang H."/>
        </authorList>
    </citation>
    <scope>NUCLEOTIDE SEQUENCE</scope>
    <source>
        <strain evidence="1">MJ31</strain>
    </source>
</reference>
<dbReference type="EMBL" id="JAYESG010000001">
    <property type="protein sequence ID" value="MEA3516022.1"/>
    <property type="molecule type" value="Genomic_DNA"/>
</dbReference>
<sequence>MEVLDRHDTSLQEEGRFRLLVDAITDYAIYMLSPEGIVTSWNTGAQRFKGYKPSEILGEHFSRFYVEEDRAAGIPERALATALEQGRFEGEGWRQRKDGSRFWAHVVIDPIRRPSGELIGFAKITRDLTERRAAENAIRQSEEQFRRLVQGVSDYAIYMLDPNGNVSSWNFGAERIKGYRPDEIIGRHFSTFYTPEDRAAGLPETALRIARAEGRFEREGWRVRKDGTRFWASIVVDVIRGDDGDVLGFAKITRDITEKMETQRALEQAREELFQSQKMEAIGQLTGGIAHDFNNLLMAVLGSLEILKKRMPQDLSLTSLVDNAMQGAQRGAALTQRMLAFSRRQELHMEPLDVSGLVRGMMDILSRSLGPLTTIETSFPVRLPTILTDPAQLEMAILNLVVNARDAMPSGGRIVLRASEESIAAGTGPLSAGRYVRIAIIDEGEGMDTKTLEQAVTPFFTTKGVGKGTGLGLSMVQGLATQSGGRLILKSRPGEGTTAELWFPIAAVEQRVVAPADVPQPDSDAQRRLRIVAVDDDGLVLMNTTLMLEDLGHTVFEAMAGPEALDILRKEPVDLVICDHAMPRMTGAQLAEAIRSEWPEMPIILATGYADLPDGVGANLPRLGKPFSQAQLAEAISRVAC</sequence>
<comment type="caution">
    <text evidence="1">The sequence shown here is derived from an EMBL/GenBank/DDBJ whole genome shotgun (WGS) entry which is preliminary data.</text>
</comment>
<protein>
    <submittedName>
        <fullName evidence="1">PAS domain S-box protein</fullName>
    </submittedName>
</protein>
<dbReference type="Proteomes" id="UP001304050">
    <property type="component" value="Unassembled WGS sequence"/>
</dbReference>
<organism evidence="1 2">
    <name type="scientific">Rhizobium mulingense</name>
    <dbReference type="NCBI Taxonomy" id="3031128"/>
    <lineage>
        <taxon>Bacteria</taxon>
        <taxon>Pseudomonadati</taxon>
        <taxon>Pseudomonadota</taxon>
        <taxon>Alphaproteobacteria</taxon>
        <taxon>Hyphomicrobiales</taxon>
        <taxon>Rhizobiaceae</taxon>
        <taxon>Rhizobium/Agrobacterium group</taxon>
        <taxon>Rhizobium</taxon>
    </lineage>
</organism>
<gene>
    <name evidence="1" type="ORF">U8465_02465</name>
</gene>
<evidence type="ECO:0000313" key="1">
    <source>
        <dbReference type="EMBL" id="MEA3516022.1"/>
    </source>
</evidence>